<feature type="DNA-binding region" description="HMG box" evidence="4">
    <location>
        <begin position="197"/>
        <end position="261"/>
    </location>
</feature>
<dbReference type="GO" id="GO:0005634">
    <property type="term" value="C:nucleus"/>
    <property type="evidence" value="ECO:0007669"/>
    <property type="project" value="UniProtKB-SubCell"/>
</dbReference>
<dbReference type="GO" id="GO:0003677">
    <property type="term" value="F:DNA binding"/>
    <property type="evidence" value="ECO:0007669"/>
    <property type="project" value="UniProtKB-UniRule"/>
</dbReference>
<dbReference type="AlphaFoldDB" id="A0A6J2RN19"/>
<dbReference type="KEGG" id="cgob:115024295"/>
<sequence>MSGTETMTDEPAWTKANLRTLLAAMKTSIPKRDRKRTYFKGLILFDWKEVAFPPFSPEACKEKWGEIMKKMMKIRTLTELIVEAEDVISNPIQNLRIHPEHPKRPRPPNAIFFEENWSKFNKKQTRMSQAKLFTHLSKEYQLLPDEEKAQYVDKFKLEVEEYKKKMEKFNKQHTKKRLSADCTDDEEQTEDAKCLPAKPPFNGYNIFCKEQRSSMTGFAFNAYSSVWAVRWRNLTEEERKTYCTRCKELKREYSTKLNEYLNTFDEEEQQKILKENDIKRPKVQIEKKTKKYAVRKVAKKLPGEPKKPTQAGNAMFCKKQMALLKETIPNSRERFAKINQLWCKLSNEEKYQYKEDARKNMDKYYIELQAWFMTSSKAEQEAYRICNPSKYKYIRTNIKPCVDVYRPSDSEDEELEDSSSDEEDYISYKIEEGEEEEEEEVDDIISFKVY</sequence>
<comment type="subcellular location">
    <subcellularLocation>
        <location evidence="1">Nucleus</location>
    </subcellularLocation>
</comment>
<feature type="DNA-binding region" description="HMG box" evidence="4">
    <location>
        <begin position="102"/>
        <end position="170"/>
    </location>
</feature>
<evidence type="ECO:0000256" key="1">
    <source>
        <dbReference type="ARBA" id="ARBA00004123"/>
    </source>
</evidence>
<organism evidence="7 8">
    <name type="scientific">Cottoperca gobio</name>
    <name type="common">Frogmouth</name>
    <name type="synonym">Aphritis gobio</name>
    <dbReference type="NCBI Taxonomy" id="56716"/>
    <lineage>
        <taxon>Eukaryota</taxon>
        <taxon>Metazoa</taxon>
        <taxon>Chordata</taxon>
        <taxon>Craniata</taxon>
        <taxon>Vertebrata</taxon>
        <taxon>Euteleostomi</taxon>
        <taxon>Actinopterygii</taxon>
        <taxon>Neopterygii</taxon>
        <taxon>Teleostei</taxon>
        <taxon>Neoteleostei</taxon>
        <taxon>Acanthomorphata</taxon>
        <taxon>Eupercaria</taxon>
        <taxon>Perciformes</taxon>
        <taxon>Notothenioidei</taxon>
        <taxon>Bovichtidae</taxon>
        <taxon>Cottoperca</taxon>
    </lineage>
</organism>
<proteinExistence type="predicted"/>
<dbReference type="PROSITE" id="PS50118">
    <property type="entry name" value="HMG_BOX_2"/>
    <property type="match status" value="3"/>
</dbReference>
<evidence type="ECO:0000259" key="6">
    <source>
        <dbReference type="PROSITE" id="PS50118"/>
    </source>
</evidence>
<keyword evidence="7" id="KW-1185">Reference proteome</keyword>
<feature type="domain" description="HMG box" evidence="6">
    <location>
        <begin position="102"/>
        <end position="170"/>
    </location>
</feature>
<feature type="DNA-binding region" description="HMG box" evidence="4">
    <location>
        <begin position="305"/>
        <end position="372"/>
    </location>
</feature>
<dbReference type="InterPro" id="IPR051762">
    <property type="entry name" value="UBF1"/>
</dbReference>
<evidence type="ECO:0000256" key="3">
    <source>
        <dbReference type="ARBA" id="ARBA00023242"/>
    </source>
</evidence>
<dbReference type="OrthoDB" id="1919336at2759"/>
<keyword evidence="5" id="KW-0175">Coiled coil</keyword>
<evidence type="ECO:0000256" key="4">
    <source>
        <dbReference type="PROSITE-ProRule" id="PRU00267"/>
    </source>
</evidence>
<dbReference type="GeneID" id="115024295"/>
<reference evidence="8" key="1">
    <citation type="submission" date="2025-08" db="UniProtKB">
        <authorList>
            <consortium name="RefSeq"/>
        </authorList>
    </citation>
    <scope>IDENTIFICATION</scope>
</reference>
<feature type="coiled-coil region" evidence="5">
    <location>
        <begin position="232"/>
        <end position="270"/>
    </location>
</feature>
<evidence type="ECO:0000313" key="7">
    <source>
        <dbReference type="Proteomes" id="UP000504630"/>
    </source>
</evidence>
<keyword evidence="2 4" id="KW-0238">DNA-binding</keyword>
<evidence type="ECO:0000256" key="2">
    <source>
        <dbReference type="ARBA" id="ARBA00023125"/>
    </source>
</evidence>
<dbReference type="InParanoid" id="A0A6J2RN19"/>
<dbReference type="Proteomes" id="UP000504630">
    <property type="component" value="Chromosome 19"/>
</dbReference>
<feature type="domain" description="HMG box" evidence="6">
    <location>
        <begin position="197"/>
        <end position="261"/>
    </location>
</feature>
<accession>A0A6J2RN19</accession>
<feature type="domain" description="HMG box" evidence="6">
    <location>
        <begin position="305"/>
        <end position="372"/>
    </location>
</feature>
<dbReference type="Pfam" id="PF00505">
    <property type="entry name" value="HMG_box"/>
    <property type="match status" value="2"/>
</dbReference>
<dbReference type="PANTHER" id="PTHR46318">
    <property type="entry name" value="UPSTREAM BINDING TRANSCRIPTION FACTOR"/>
    <property type="match status" value="1"/>
</dbReference>
<keyword evidence="3 4" id="KW-0539">Nucleus</keyword>
<dbReference type="SMART" id="SM00398">
    <property type="entry name" value="HMG"/>
    <property type="match status" value="2"/>
</dbReference>
<name>A0A6J2RN19_COTGO</name>
<gene>
    <name evidence="8" type="primary">LOC115024295</name>
</gene>
<evidence type="ECO:0000313" key="8">
    <source>
        <dbReference type="RefSeq" id="XP_029311616.1"/>
    </source>
</evidence>
<evidence type="ECO:0000256" key="5">
    <source>
        <dbReference type="SAM" id="Coils"/>
    </source>
</evidence>
<dbReference type="InterPro" id="IPR009071">
    <property type="entry name" value="HMG_box_dom"/>
</dbReference>
<protein>
    <submittedName>
        <fullName evidence="8">Nucleolar transcription factor 1-A-like</fullName>
    </submittedName>
</protein>
<dbReference type="PANTHER" id="PTHR46318:SF2">
    <property type="entry name" value="NUCLEOLAR TRANSCRIPTION FACTOR 1"/>
    <property type="match status" value="1"/>
</dbReference>
<dbReference type="InterPro" id="IPR036910">
    <property type="entry name" value="HMG_box_dom_sf"/>
</dbReference>
<dbReference type="RefSeq" id="XP_029311616.1">
    <property type="nucleotide sequence ID" value="XM_029455756.1"/>
</dbReference>
<dbReference type="Gene3D" id="1.10.30.10">
    <property type="entry name" value="High mobility group box domain"/>
    <property type="match status" value="3"/>
</dbReference>
<dbReference type="SUPFAM" id="SSF47095">
    <property type="entry name" value="HMG-box"/>
    <property type="match status" value="3"/>
</dbReference>